<feature type="region of interest" description="Disordered" evidence="4">
    <location>
        <begin position="719"/>
        <end position="750"/>
    </location>
</feature>
<dbReference type="InterPro" id="IPR001680">
    <property type="entry name" value="WD40_rpt"/>
</dbReference>
<dbReference type="Proteomes" id="UP001515480">
    <property type="component" value="Unassembled WGS sequence"/>
</dbReference>
<feature type="repeat" description="WD" evidence="3">
    <location>
        <begin position="538"/>
        <end position="571"/>
    </location>
</feature>
<feature type="region of interest" description="Disordered" evidence="4">
    <location>
        <begin position="820"/>
        <end position="857"/>
    </location>
</feature>
<accession>A0AB34IWB8</accession>
<reference evidence="5 6" key="1">
    <citation type="journal article" date="2024" name="Science">
        <title>Giant polyketide synthase enzymes in the biosynthesis of giant marine polyether toxins.</title>
        <authorList>
            <person name="Fallon T.R."/>
            <person name="Shende V.V."/>
            <person name="Wierzbicki I.H."/>
            <person name="Pendleton A.L."/>
            <person name="Watervoot N.F."/>
            <person name="Auber R.P."/>
            <person name="Gonzalez D.J."/>
            <person name="Wisecaver J.H."/>
            <person name="Moore B.S."/>
        </authorList>
    </citation>
    <scope>NUCLEOTIDE SEQUENCE [LARGE SCALE GENOMIC DNA]</scope>
    <source>
        <strain evidence="5 6">12B1</strain>
    </source>
</reference>
<dbReference type="InterPro" id="IPR036322">
    <property type="entry name" value="WD40_repeat_dom_sf"/>
</dbReference>
<feature type="compositionally biased region" description="Basic and acidic residues" evidence="4">
    <location>
        <begin position="823"/>
        <end position="835"/>
    </location>
</feature>
<organism evidence="5 6">
    <name type="scientific">Prymnesium parvum</name>
    <name type="common">Toxic golden alga</name>
    <dbReference type="NCBI Taxonomy" id="97485"/>
    <lineage>
        <taxon>Eukaryota</taxon>
        <taxon>Haptista</taxon>
        <taxon>Haptophyta</taxon>
        <taxon>Prymnesiophyceae</taxon>
        <taxon>Prymnesiales</taxon>
        <taxon>Prymnesiaceae</taxon>
        <taxon>Prymnesium</taxon>
    </lineage>
</organism>
<dbReference type="InterPro" id="IPR015943">
    <property type="entry name" value="WD40/YVTN_repeat-like_dom_sf"/>
</dbReference>
<evidence type="ECO:0000313" key="6">
    <source>
        <dbReference type="Proteomes" id="UP001515480"/>
    </source>
</evidence>
<feature type="repeat" description="WD" evidence="3">
    <location>
        <begin position="10"/>
        <end position="51"/>
    </location>
</feature>
<dbReference type="EMBL" id="JBGBPQ010000017">
    <property type="protein sequence ID" value="KAL1507519.1"/>
    <property type="molecule type" value="Genomic_DNA"/>
</dbReference>
<dbReference type="SMART" id="SM00320">
    <property type="entry name" value="WD40"/>
    <property type="match status" value="14"/>
</dbReference>
<keyword evidence="2" id="KW-0677">Repeat</keyword>
<dbReference type="PANTHER" id="PTHR44129">
    <property type="entry name" value="WD REPEAT-CONTAINING PROTEIN POP1"/>
    <property type="match status" value="1"/>
</dbReference>
<comment type="caution">
    <text evidence="5">The sequence shown here is derived from an EMBL/GenBank/DDBJ whole genome shotgun (WGS) entry which is preliminary data.</text>
</comment>
<feature type="repeat" description="WD" evidence="3">
    <location>
        <begin position="235"/>
        <end position="266"/>
    </location>
</feature>
<dbReference type="InterPro" id="IPR050349">
    <property type="entry name" value="WD_LIS1/nudF_dynein_reg"/>
</dbReference>
<keyword evidence="6" id="KW-1185">Reference proteome</keyword>
<name>A0AB34IWB8_PRYPA</name>
<dbReference type="AlphaFoldDB" id="A0AB34IWB8"/>
<evidence type="ECO:0000256" key="3">
    <source>
        <dbReference type="PROSITE-ProRule" id="PRU00221"/>
    </source>
</evidence>
<dbReference type="PROSITE" id="PS00678">
    <property type="entry name" value="WD_REPEATS_1"/>
    <property type="match status" value="1"/>
</dbReference>
<feature type="repeat" description="WD" evidence="3">
    <location>
        <begin position="52"/>
        <end position="84"/>
    </location>
</feature>
<proteinExistence type="predicted"/>
<evidence type="ECO:0000313" key="5">
    <source>
        <dbReference type="EMBL" id="KAL1507519.1"/>
    </source>
</evidence>
<evidence type="ECO:0008006" key="7">
    <source>
        <dbReference type="Google" id="ProtNLM"/>
    </source>
</evidence>
<evidence type="ECO:0000256" key="1">
    <source>
        <dbReference type="ARBA" id="ARBA00022574"/>
    </source>
</evidence>
<evidence type="ECO:0000256" key="2">
    <source>
        <dbReference type="ARBA" id="ARBA00022737"/>
    </source>
</evidence>
<dbReference type="SUPFAM" id="SSF50978">
    <property type="entry name" value="WD40 repeat-like"/>
    <property type="match status" value="2"/>
</dbReference>
<keyword evidence="1 3" id="KW-0853">WD repeat</keyword>
<dbReference type="CDD" id="cd00200">
    <property type="entry name" value="WD40"/>
    <property type="match status" value="1"/>
</dbReference>
<protein>
    <recommendedName>
        <fullName evidence="7">WD40 repeat-like protein</fullName>
    </recommendedName>
</protein>
<feature type="repeat" description="WD" evidence="3">
    <location>
        <begin position="682"/>
        <end position="713"/>
    </location>
</feature>
<dbReference type="Gene3D" id="2.130.10.10">
    <property type="entry name" value="YVTN repeat-like/Quinoprotein amine dehydrogenase"/>
    <property type="match status" value="5"/>
</dbReference>
<feature type="repeat" description="WD" evidence="3">
    <location>
        <begin position="434"/>
        <end position="475"/>
    </location>
</feature>
<dbReference type="PROSITE" id="PS50082">
    <property type="entry name" value="WD_REPEATS_2"/>
    <property type="match status" value="7"/>
</dbReference>
<feature type="region of interest" description="Disordered" evidence="4">
    <location>
        <begin position="776"/>
        <end position="796"/>
    </location>
</feature>
<dbReference type="InterPro" id="IPR019775">
    <property type="entry name" value="WD40_repeat_CS"/>
</dbReference>
<dbReference type="Pfam" id="PF00400">
    <property type="entry name" value="WD40"/>
    <property type="match status" value="8"/>
</dbReference>
<dbReference type="PROSITE" id="PS50294">
    <property type="entry name" value="WD_REPEATS_REGION"/>
    <property type="match status" value="7"/>
</dbReference>
<gene>
    <name evidence="5" type="ORF">AB1Y20_007143</name>
</gene>
<evidence type="ECO:0000256" key="4">
    <source>
        <dbReference type="SAM" id="MobiDB-lite"/>
    </source>
</evidence>
<feature type="compositionally biased region" description="Basic and acidic residues" evidence="4">
    <location>
        <begin position="724"/>
        <end position="743"/>
    </location>
</feature>
<sequence>MAMEVRRTINDAHEGAILCVAYNAQRREIFTGSQDTLIKVWLSESGELLRTLHEHTGWVTGLAFAPELRVLFSCSIDGRILVWSKHECLQAEKVGTKKSDNVDVGALNKGGPLYCLTWDARRNNLVAGANGHIWVYTTIAENVDIASRERPLIKLHSLLRDAHSARGMEEPVRAILSTDSGKLFSVGYDRSLCIWDTDHLAQTVRADGKNKKKKWPVDTAGGYADAQLKKTGGKENCHDGAISAVTFDPDNNWIITGSFDRCVKIWAGDGKKVADIDGFSDTLTGLAYCPATKTLWMSSNSPSPLVYDPRSATDITPFLQQWDSNPLQQHEAKERIQRLFRINETGELLASTSNRNLVLWRFNPYGACSILRAHSDWVEVLAHCYKRKPVRHEGMADAVEVSMVLFSGGADSVVRRWEPSSRMNPHLYSNSESFAGHEGAVLCALYCEALDAFITGGDDHSIRIWPVEADDPVTTEKERQAGGEQPRRVLLEHTDRVTGLACFGHTLASVSWDLTLRLWNLAEALLPDHQGVSSHWVDNAHDDYILSLAYSPELQQIATASADQGAKLWDMTADTEPCESVDGSVSVPEGRKGKRCCGVLTGHTADVSHIKWNAVHSLWVTGSEDYSVCFWTADGVQDSKWLPGDAVTALAIDQKTGFVIAATMDLVVRVYNPVAQEVVQQHVGHSDAVRCIIHVPEKQQYLTASWDRTIRVWRAYQPGGRSAQHKDEASTRRPIVDEGKHEDDDGEERQPTYAELHPLIEPKCLQNHGRGHDYFAKKVNSEDPKEKRKKKHNDDELANKQVTGLAAKLNELEIELRSSIYRGNDKPPSKEDKLRGRPNVRSNRGQVKGKPSDVMKR</sequence>
<feature type="repeat" description="WD" evidence="3">
    <location>
        <begin position="600"/>
        <end position="631"/>
    </location>
</feature>